<gene>
    <name evidence="2" type="ORF">JRQ81_008580</name>
</gene>
<organism evidence="2 3">
    <name type="scientific">Phrynocephalus forsythii</name>
    <dbReference type="NCBI Taxonomy" id="171643"/>
    <lineage>
        <taxon>Eukaryota</taxon>
        <taxon>Metazoa</taxon>
        <taxon>Chordata</taxon>
        <taxon>Craniata</taxon>
        <taxon>Vertebrata</taxon>
        <taxon>Euteleostomi</taxon>
        <taxon>Lepidosauria</taxon>
        <taxon>Squamata</taxon>
        <taxon>Bifurcata</taxon>
        <taxon>Unidentata</taxon>
        <taxon>Episquamata</taxon>
        <taxon>Toxicofera</taxon>
        <taxon>Iguania</taxon>
        <taxon>Acrodonta</taxon>
        <taxon>Agamidae</taxon>
        <taxon>Agaminae</taxon>
        <taxon>Phrynocephalus</taxon>
    </lineage>
</organism>
<dbReference type="PANTHER" id="PTHR21685">
    <property type="entry name" value="TON-B BOX DOMAIN"/>
    <property type="match status" value="1"/>
</dbReference>
<evidence type="ECO:0000313" key="2">
    <source>
        <dbReference type="EMBL" id="KAJ7308075.1"/>
    </source>
</evidence>
<dbReference type="Proteomes" id="UP001142489">
    <property type="component" value="Unassembled WGS sequence"/>
</dbReference>
<protein>
    <submittedName>
        <fullName evidence="2">Uncharacterized protein</fullName>
    </submittedName>
</protein>
<accession>A0A9Q1ASU4</accession>
<comment type="caution">
    <text evidence="2">The sequence shown here is derived from an EMBL/GenBank/DDBJ whole genome shotgun (WGS) entry which is preliminary data.</text>
</comment>
<dbReference type="PANTHER" id="PTHR21685:SF1">
    <property type="entry name" value="TAPERIN"/>
    <property type="match status" value="1"/>
</dbReference>
<name>A0A9Q1ASU4_9SAUR</name>
<feature type="region of interest" description="Disordered" evidence="1">
    <location>
        <begin position="41"/>
        <end position="64"/>
    </location>
</feature>
<dbReference type="InterPro" id="IPR026671">
    <property type="entry name" value="PPP1R18/Tprn"/>
</dbReference>
<sequence>MFFNAGDRSASQHWERFFSAWNGDSLSSYTPKHSVEFSRWQEEHREGMPQRPGVFLQDADPQGNPVMLTPADKNTLSDFSSEPALYF</sequence>
<dbReference type="OrthoDB" id="9945184at2759"/>
<keyword evidence="3" id="KW-1185">Reference proteome</keyword>
<dbReference type="EMBL" id="JAPFRF010000018">
    <property type="protein sequence ID" value="KAJ7308075.1"/>
    <property type="molecule type" value="Genomic_DNA"/>
</dbReference>
<evidence type="ECO:0000256" key="1">
    <source>
        <dbReference type="SAM" id="MobiDB-lite"/>
    </source>
</evidence>
<reference evidence="2" key="1">
    <citation type="journal article" date="2023" name="DNA Res.">
        <title>Chromosome-level genome assembly of Phrynocephalus forsythii using third-generation DNA sequencing and Hi-C analysis.</title>
        <authorList>
            <person name="Qi Y."/>
            <person name="Zhao W."/>
            <person name="Zhao Y."/>
            <person name="Niu C."/>
            <person name="Cao S."/>
            <person name="Zhang Y."/>
        </authorList>
    </citation>
    <scope>NUCLEOTIDE SEQUENCE</scope>
    <source>
        <tissue evidence="2">Muscle</tissue>
    </source>
</reference>
<proteinExistence type="predicted"/>
<dbReference type="AlphaFoldDB" id="A0A9Q1ASU4"/>
<evidence type="ECO:0000313" key="3">
    <source>
        <dbReference type="Proteomes" id="UP001142489"/>
    </source>
</evidence>